<feature type="region of interest" description="Disordered" evidence="1">
    <location>
        <begin position="1"/>
        <end position="271"/>
    </location>
</feature>
<feature type="compositionally biased region" description="Basic and acidic residues" evidence="1">
    <location>
        <begin position="186"/>
        <end position="204"/>
    </location>
</feature>
<name>A0A6J4KK09_9ACTN</name>
<dbReference type="EMBL" id="CADCTS010000270">
    <property type="protein sequence ID" value="CAA9308166.1"/>
    <property type="molecule type" value="Genomic_DNA"/>
</dbReference>
<feature type="compositionally biased region" description="Low complexity" evidence="1">
    <location>
        <begin position="228"/>
        <end position="237"/>
    </location>
</feature>
<feature type="region of interest" description="Disordered" evidence="1">
    <location>
        <begin position="283"/>
        <end position="345"/>
    </location>
</feature>
<feature type="non-terminal residue" evidence="2">
    <location>
        <position position="345"/>
    </location>
</feature>
<feature type="non-terminal residue" evidence="2">
    <location>
        <position position="1"/>
    </location>
</feature>
<dbReference type="EC" id="2.5.1.61" evidence="2"/>
<proteinExistence type="predicted"/>
<protein>
    <submittedName>
        <fullName evidence="2">Porphobilinogen deaminase</fullName>
        <ecNumber evidence="2">2.5.1.61</ecNumber>
    </submittedName>
</protein>
<organism evidence="2">
    <name type="scientific">uncultured Friedmanniella sp</name>
    <dbReference type="NCBI Taxonomy" id="335381"/>
    <lineage>
        <taxon>Bacteria</taxon>
        <taxon>Bacillati</taxon>
        <taxon>Actinomycetota</taxon>
        <taxon>Actinomycetes</taxon>
        <taxon>Propionibacteriales</taxon>
        <taxon>Nocardioidaceae</taxon>
        <taxon>Friedmanniella</taxon>
        <taxon>environmental samples</taxon>
    </lineage>
</organism>
<feature type="compositionally biased region" description="Low complexity" evidence="1">
    <location>
        <begin position="205"/>
        <end position="218"/>
    </location>
</feature>
<sequence length="345" mass="37429">DVGDRLPGPAARRPHLTARPRPGGAGGRPAGRARSAVQLRRGDHPRRRGPARPDRDRGHRRLRRGGPRRAAARRDRRRRALPQGPAHHARPRPRGHRRSGARGHPRRARRPAADRPRRGRPDRHRRPPPGRPAAGLGPPRGPRRRRGARPRERGHPARSGPQRRGGRGPAGRRRVAAARLSAFRGGPRECGHRGHDGGGERAAGRDPAAGADAARTGPGCSGPRGRAHPGPRAQGARPRPRPRGEPRGGARRAGVPRPAGGGLHRSGGCARGCQVRPWYKSRFDSERGNWENVTEQRGDSSRKCSAAPSRGRGILRKPRGFRDEARQRGTGHSAAPRPTCPPLDL</sequence>
<feature type="compositionally biased region" description="Basic residues" evidence="1">
    <location>
        <begin position="117"/>
        <end position="128"/>
    </location>
</feature>
<feature type="compositionally biased region" description="Basic residues" evidence="1">
    <location>
        <begin position="58"/>
        <end position="80"/>
    </location>
</feature>
<accession>A0A6J4KK09</accession>
<feature type="compositionally biased region" description="Basic residues" evidence="1">
    <location>
        <begin position="87"/>
        <end position="110"/>
    </location>
</feature>
<dbReference type="GO" id="GO:0004418">
    <property type="term" value="F:hydroxymethylbilane synthase activity"/>
    <property type="evidence" value="ECO:0007669"/>
    <property type="project" value="UniProtKB-EC"/>
</dbReference>
<keyword evidence="2" id="KW-0808">Transferase</keyword>
<evidence type="ECO:0000256" key="1">
    <source>
        <dbReference type="SAM" id="MobiDB-lite"/>
    </source>
</evidence>
<gene>
    <name evidence="2" type="ORF">AVDCRST_MAG48-1850</name>
</gene>
<reference evidence="2" key="1">
    <citation type="submission" date="2020-02" db="EMBL/GenBank/DDBJ databases">
        <authorList>
            <person name="Meier V. D."/>
        </authorList>
    </citation>
    <scope>NUCLEOTIDE SEQUENCE</scope>
    <source>
        <strain evidence="2">AVDCRST_MAG48</strain>
    </source>
</reference>
<feature type="compositionally biased region" description="Basic residues" evidence="1">
    <location>
        <begin position="164"/>
        <end position="176"/>
    </location>
</feature>
<dbReference type="AlphaFoldDB" id="A0A6J4KK09"/>
<evidence type="ECO:0000313" key="2">
    <source>
        <dbReference type="EMBL" id="CAA9308166.1"/>
    </source>
</evidence>
<feature type="compositionally biased region" description="Basic and acidic residues" evidence="1">
    <location>
        <begin position="283"/>
        <end position="302"/>
    </location>
</feature>